<accession>A0ABV9F8L1</accession>
<name>A0ABV9F8L1_9BACL</name>
<proteinExistence type="predicted"/>
<organism evidence="2 3">
    <name type="scientific">Cohnella hongkongensis</name>
    <dbReference type="NCBI Taxonomy" id="178337"/>
    <lineage>
        <taxon>Bacteria</taxon>
        <taxon>Bacillati</taxon>
        <taxon>Bacillota</taxon>
        <taxon>Bacilli</taxon>
        <taxon>Bacillales</taxon>
        <taxon>Paenibacillaceae</taxon>
        <taxon>Cohnella</taxon>
    </lineage>
</organism>
<dbReference type="EMBL" id="JBHSEP010000004">
    <property type="protein sequence ID" value="MFC4598301.1"/>
    <property type="molecule type" value="Genomic_DNA"/>
</dbReference>
<dbReference type="RefSeq" id="WP_378094401.1">
    <property type="nucleotide sequence ID" value="NZ_JBHSEP010000004.1"/>
</dbReference>
<keyword evidence="1" id="KW-0472">Membrane</keyword>
<reference evidence="3" key="1">
    <citation type="journal article" date="2019" name="Int. J. Syst. Evol. Microbiol.">
        <title>The Global Catalogue of Microorganisms (GCM) 10K type strain sequencing project: providing services to taxonomists for standard genome sequencing and annotation.</title>
        <authorList>
            <consortium name="The Broad Institute Genomics Platform"/>
            <consortium name="The Broad Institute Genome Sequencing Center for Infectious Disease"/>
            <person name="Wu L."/>
            <person name="Ma J."/>
        </authorList>
    </citation>
    <scope>NUCLEOTIDE SEQUENCE [LARGE SCALE GENOMIC DNA]</scope>
    <source>
        <strain evidence="3">CCUG 49571</strain>
    </source>
</reference>
<protein>
    <submittedName>
        <fullName evidence="2">Uncharacterized protein</fullName>
    </submittedName>
</protein>
<comment type="caution">
    <text evidence="2">The sequence shown here is derived from an EMBL/GenBank/DDBJ whole genome shotgun (WGS) entry which is preliminary data.</text>
</comment>
<sequence>MRSLLQALSDRLPGTTVIVNALLAGIVPWVVYRINRTFRRYGDPPWKREEDD</sequence>
<evidence type="ECO:0000313" key="3">
    <source>
        <dbReference type="Proteomes" id="UP001596028"/>
    </source>
</evidence>
<keyword evidence="3" id="KW-1185">Reference proteome</keyword>
<keyword evidence="1" id="KW-1133">Transmembrane helix</keyword>
<keyword evidence="1" id="KW-0812">Transmembrane</keyword>
<dbReference type="Proteomes" id="UP001596028">
    <property type="component" value="Unassembled WGS sequence"/>
</dbReference>
<evidence type="ECO:0000256" key="1">
    <source>
        <dbReference type="SAM" id="Phobius"/>
    </source>
</evidence>
<feature type="transmembrane region" description="Helical" evidence="1">
    <location>
        <begin position="12"/>
        <end position="32"/>
    </location>
</feature>
<gene>
    <name evidence="2" type="ORF">ACFO3S_08605</name>
</gene>
<evidence type="ECO:0000313" key="2">
    <source>
        <dbReference type="EMBL" id="MFC4598301.1"/>
    </source>
</evidence>